<keyword evidence="2" id="KW-1185">Reference proteome</keyword>
<comment type="caution">
    <text evidence="1">The sequence shown here is derived from an EMBL/GenBank/DDBJ whole genome shotgun (WGS) entry which is preliminary data.</text>
</comment>
<accession>A0ACC2Z9S2</accession>
<reference evidence="1" key="1">
    <citation type="submission" date="2022-10" db="EMBL/GenBank/DDBJ databases">
        <title>Culturing micro-colonial fungi from biological soil crusts in the Mojave desert and describing Neophaeococcomyces mojavensis, and introducing the new genera and species Taxawa tesnikishii.</title>
        <authorList>
            <person name="Kurbessoian T."/>
            <person name="Stajich J.E."/>
        </authorList>
    </citation>
    <scope>NUCLEOTIDE SEQUENCE</scope>
    <source>
        <strain evidence="1">JES_115</strain>
    </source>
</reference>
<name>A0ACC2Z9S2_9PEZI</name>
<protein>
    <submittedName>
        <fullName evidence="1">Uncharacterized protein</fullName>
    </submittedName>
</protein>
<gene>
    <name evidence="1" type="ORF">H2199_003402</name>
</gene>
<evidence type="ECO:0000313" key="1">
    <source>
        <dbReference type="EMBL" id="KAJ9644439.1"/>
    </source>
</evidence>
<dbReference type="EMBL" id="JAPDRP010000009">
    <property type="protein sequence ID" value="KAJ9644439.1"/>
    <property type="molecule type" value="Genomic_DNA"/>
</dbReference>
<sequence length="132" mass="14712">MALPTAHIRIARPTNNIPALLQFYRDGLGFAVLGQFEDHDGFDGIMLGHPGTTYHLEFTSKPGHDAARAPTQDNLIVFYLPDPEDWKRAITRMEGVGFAAVASFNPYWDANGKTFEDPDGYRVVLQNAAWMS</sequence>
<organism evidence="1 2">
    <name type="scientific">Coniosporium tulheliwenetii</name>
    <dbReference type="NCBI Taxonomy" id="3383036"/>
    <lineage>
        <taxon>Eukaryota</taxon>
        <taxon>Fungi</taxon>
        <taxon>Dikarya</taxon>
        <taxon>Ascomycota</taxon>
        <taxon>Pezizomycotina</taxon>
        <taxon>Dothideomycetes</taxon>
        <taxon>Dothideomycetes incertae sedis</taxon>
        <taxon>Coniosporium</taxon>
    </lineage>
</organism>
<proteinExistence type="predicted"/>
<evidence type="ECO:0000313" key="2">
    <source>
        <dbReference type="Proteomes" id="UP001172680"/>
    </source>
</evidence>
<dbReference type="Proteomes" id="UP001172680">
    <property type="component" value="Unassembled WGS sequence"/>
</dbReference>